<dbReference type="PANTHER" id="PTHR12121">
    <property type="entry name" value="CARBON CATABOLITE REPRESSOR PROTEIN 4"/>
    <property type="match status" value="1"/>
</dbReference>
<proteinExistence type="predicted"/>
<dbReference type="InterPro" id="IPR036691">
    <property type="entry name" value="Endo/exonu/phosph_ase_sf"/>
</dbReference>
<dbReference type="PATRIC" id="fig|1081904.3.peg.476"/>
<dbReference type="PANTHER" id="PTHR12121:SF36">
    <property type="entry name" value="ENDONUCLEASE_EXONUCLEASE_PHOSPHATASE DOMAIN-CONTAINING PROTEIN"/>
    <property type="match status" value="1"/>
</dbReference>
<keyword evidence="3" id="KW-1185">Reference proteome</keyword>
<sequence length="308" mass="35910">MKRQLFLFLFLFVATVLYAQKLLVGTYNIRYDNPGDVQAGNGWVRRCPVICDMINFEQPDIFGTQEALIHQLRDMTRLLQGYAYIGIGREDGKEAGEHSAIFYKKDNIELLNSGNFWLNETPDKPKLGWDAACIRICTWGKFKDKQMKRQFYFFNLHMDHVGVVARREATKLVIRKIQEMAGNRIPVILTGDFNVDQTDETYRILSDSGILKDAYISAEQRFAENGTFNDFKPDLKTDSRIDHIFLSPRFKVRHYGILTNSYWAESTDRQMLRSNQAPKEIKFGRFIRRIPSDHYPVLVKIEFAPMKK</sequence>
<evidence type="ECO:0000259" key="1">
    <source>
        <dbReference type="Pfam" id="PF03372"/>
    </source>
</evidence>
<dbReference type="Pfam" id="PF03372">
    <property type="entry name" value="Exo_endo_phos"/>
    <property type="match status" value="1"/>
</dbReference>
<gene>
    <name evidence="2" type="ORF">HMPREF1218_0053</name>
</gene>
<evidence type="ECO:0000313" key="3">
    <source>
        <dbReference type="Proteomes" id="UP000016600"/>
    </source>
</evidence>
<keyword evidence="2" id="KW-0255">Endonuclease</keyword>
<keyword evidence="2" id="KW-0540">Nuclease</keyword>
<comment type="caution">
    <text evidence="2">The sequence shown here is derived from an EMBL/GenBank/DDBJ whole genome shotgun (WGS) entry which is preliminary data.</text>
</comment>
<accession>U2KZ63</accession>
<dbReference type="InterPro" id="IPR050410">
    <property type="entry name" value="CCR4/nocturin_mRNA_transcr"/>
</dbReference>
<dbReference type="CDD" id="cd09083">
    <property type="entry name" value="EEP-1"/>
    <property type="match status" value="1"/>
</dbReference>
<organism evidence="2 3">
    <name type="scientific">Hoylesella pleuritidis F0068</name>
    <dbReference type="NCBI Taxonomy" id="1081904"/>
    <lineage>
        <taxon>Bacteria</taxon>
        <taxon>Pseudomonadati</taxon>
        <taxon>Bacteroidota</taxon>
        <taxon>Bacteroidia</taxon>
        <taxon>Bacteroidales</taxon>
        <taxon>Prevotellaceae</taxon>
        <taxon>Hoylesella</taxon>
    </lineage>
</organism>
<dbReference type="Gene3D" id="3.60.10.10">
    <property type="entry name" value="Endonuclease/exonuclease/phosphatase"/>
    <property type="match status" value="1"/>
</dbReference>
<name>U2KZ63_9BACT</name>
<feature type="domain" description="Endonuclease/exonuclease/phosphatase" evidence="1">
    <location>
        <begin position="26"/>
        <end position="294"/>
    </location>
</feature>
<dbReference type="GO" id="GO:0004519">
    <property type="term" value="F:endonuclease activity"/>
    <property type="evidence" value="ECO:0007669"/>
    <property type="project" value="UniProtKB-KW"/>
</dbReference>
<dbReference type="InterPro" id="IPR005135">
    <property type="entry name" value="Endo/exonuclease/phosphatase"/>
</dbReference>
<dbReference type="SUPFAM" id="SSF56219">
    <property type="entry name" value="DNase I-like"/>
    <property type="match status" value="1"/>
</dbReference>
<dbReference type="EMBL" id="AWET01000008">
    <property type="protein sequence ID" value="ERK03747.1"/>
    <property type="molecule type" value="Genomic_DNA"/>
</dbReference>
<evidence type="ECO:0000313" key="2">
    <source>
        <dbReference type="EMBL" id="ERK03747.1"/>
    </source>
</evidence>
<keyword evidence="2" id="KW-0378">Hydrolase</keyword>
<dbReference type="GO" id="GO:0000175">
    <property type="term" value="F:3'-5'-RNA exonuclease activity"/>
    <property type="evidence" value="ECO:0007669"/>
    <property type="project" value="TreeGrafter"/>
</dbReference>
<dbReference type="RefSeq" id="WP_021583384.1">
    <property type="nucleotide sequence ID" value="NZ_AWET01000008.1"/>
</dbReference>
<reference evidence="2 3" key="1">
    <citation type="submission" date="2013-08" db="EMBL/GenBank/DDBJ databases">
        <authorList>
            <person name="Durkin A.S."/>
            <person name="Haft D.R."/>
            <person name="McCorrison J."/>
            <person name="Torralba M."/>
            <person name="Gillis M."/>
            <person name="Haft D.H."/>
            <person name="Methe B."/>
            <person name="Sutton G."/>
            <person name="Nelson K.E."/>
        </authorList>
    </citation>
    <scope>NUCLEOTIDE SEQUENCE [LARGE SCALE GENOMIC DNA]</scope>
    <source>
        <strain evidence="2 3">F0068</strain>
    </source>
</reference>
<dbReference type="Proteomes" id="UP000016600">
    <property type="component" value="Unassembled WGS sequence"/>
</dbReference>
<keyword evidence="2" id="KW-0269">Exonuclease</keyword>
<protein>
    <submittedName>
        <fullName evidence="2">Endonuclease/exonuclease/phosphatase family protein</fullName>
    </submittedName>
</protein>
<dbReference type="AlphaFoldDB" id="U2KZ63"/>